<evidence type="ECO:0000313" key="6">
    <source>
        <dbReference type="EMBL" id="CAB4798741.1"/>
    </source>
</evidence>
<keyword evidence="1" id="KW-0812">Transmembrane</keyword>
<feature type="transmembrane region" description="Helical" evidence="1">
    <location>
        <begin position="51"/>
        <end position="71"/>
    </location>
</feature>
<evidence type="ECO:0000313" key="4">
    <source>
        <dbReference type="EMBL" id="CAB4733364.1"/>
    </source>
</evidence>
<reference evidence="3" key="1">
    <citation type="submission" date="2020-05" db="EMBL/GenBank/DDBJ databases">
        <authorList>
            <person name="Chiriac C."/>
            <person name="Salcher M."/>
            <person name="Ghai R."/>
            <person name="Kavagutti S V."/>
        </authorList>
    </citation>
    <scope>NUCLEOTIDE SEQUENCE</scope>
</reference>
<dbReference type="EMBL" id="CAEZUF010000001">
    <property type="protein sequence ID" value="CAB4582766.1"/>
    <property type="molecule type" value="Genomic_DNA"/>
</dbReference>
<dbReference type="Pfam" id="PF19608">
    <property type="entry name" value="DUF6113"/>
    <property type="match status" value="1"/>
</dbReference>
<organism evidence="3">
    <name type="scientific">freshwater metagenome</name>
    <dbReference type="NCBI Taxonomy" id="449393"/>
    <lineage>
        <taxon>unclassified sequences</taxon>
        <taxon>metagenomes</taxon>
        <taxon>ecological metagenomes</taxon>
    </lineage>
</organism>
<dbReference type="InterPro" id="IPR046095">
    <property type="entry name" value="DUF6113"/>
</dbReference>
<evidence type="ECO:0000313" key="10">
    <source>
        <dbReference type="EMBL" id="CAB5060121.1"/>
    </source>
</evidence>
<evidence type="ECO:0000313" key="3">
    <source>
        <dbReference type="EMBL" id="CAB4663774.1"/>
    </source>
</evidence>
<keyword evidence="1" id="KW-0472">Membrane</keyword>
<dbReference type="EMBL" id="CAFBNI010000003">
    <property type="protein sequence ID" value="CAB4937264.1"/>
    <property type="molecule type" value="Genomic_DNA"/>
</dbReference>
<evidence type="ECO:0000313" key="2">
    <source>
        <dbReference type="EMBL" id="CAB4582766.1"/>
    </source>
</evidence>
<dbReference type="EMBL" id="CAFBPL010000009">
    <property type="protein sequence ID" value="CAB5009012.1"/>
    <property type="molecule type" value="Genomic_DNA"/>
</dbReference>
<dbReference type="EMBL" id="CAFBOI010000002">
    <property type="protein sequence ID" value="CAB4970254.1"/>
    <property type="molecule type" value="Genomic_DNA"/>
</dbReference>
<dbReference type="AlphaFoldDB" id="A0A6J6LTI9"/>
<evidence type="ECO:0000313" key="8">
    <source>
        <dbReference type="EMBL" id="CAB4970254.1"/>
    </source>
</evidence>
<keyword evidence="1" id="KW-1133">Transmembrane helix</keyword>
<dbReference type="EMBL" id="CAFBQT010000016">
    <property type="protein sequence ID" value="CAB5060121.1"/>
    <property type="molecule type" value="Genomic_DNA"/>
</dbReference>
<dbReference type="EMBL" id="CAEZYX010000002">
    <property type="protein sequence ID" value="CAB4733364.1"/>
    <property type="molecule type" value="Genomic_DNA"/>
</dbReference>
<accession>A0A6J6LTI9</accession>
<evidence type="ECO:0000256" key="1">
    <source>
        <dbReference type="SAM" id="Phobius"/>
    </source>
</evidence>
<sequence>MKYIISLFAGALLGVATVLVHNLWPPYGLIFVIIATFIGIRLIGKTFGGRAVRIIGALSWIAVVIRAGTIGNGDEILILGDNIGTYFIFLGSIAAILATLSKE</sequence>
<proteinExistence type="predicted"/>
<name>A0A6J6LTI9_9ZZZZ</name>
<feature type="transmembrane region" description="Helical" evidence="1">
    <location>
        <begin position="26"/>
        <end position="44"/>
    </location>
</feature>
<evidence type="ECO:0000313" key="7">
    <source>
        <dbReference type="EMBL" id="CAB4937264.1"/>
    </source>
</evidence>
<dbReference type="EMBL" id="CAEZWY010000009">
    <property type="protein sequence ID" value="CAB4663774.1"/>
    <property type="molecule type" value="Genomic_DNA"/>
</dbReference>
<dbReference type="EMBL" id="CAFAAE010000005">
    <property type="protein sequence ID" value="CAB4783309.1"/>
    <property type="molecule type" value="Genomic_DNA"/>
</dbReference>
<feature type="transmembrane region" description="Helical" evidence="1">
    <location>
        <begin position="83"/>
        <end position="100"/>
    </location>
</feature>
<evidence type="ECO:0000313" key="9">
    <source>
        <dbReference type="EMBL" id="CAB5009012.1"/>
    </source>
</evidence>
<dbReference type="EMBL" id="CAFAAT010000010">
    <property type="protein sequence ID" value="CAB4798741.1"/>
    <property type="molecule type" value="Genomic_DNA"/>
</dbReference>
<protein>
    <submittedName>
        <fullName evidence="3">Unannotated protein</fullName>
    </submittedName>
</protein>
<evidence type="ECO:0000313" key="5">
    <source>
        <dbReference type="EMBL" id="CAB4783309.1"/>
    </source>
</evidence>
<gene>
    <name evidence="2" type="ORF">UFOPK1791_00007</name>
    <name evidence="3" type="ORF">UFOPK2312_00175</name>
    <name evidence="4" type="ORF">UFOPK2802_00041</name>
    <name evidence="5" type="ORF">UFOPK2982_00078</name>
    <name evidence="6" type="ORF">UFOPK3083_00207</name>
    <name evidence="7" type="ORF">UFOPK3783_00080</name>
    <name evidence="8" type="ORF">UFOPK3948_00040</name>
    <name evidence="9" type="ORF">UFOPK4113_00186</name>
    <name evidence="10" type="ORF">UFOPK4355_00239</name>
</gene>